<sequence length="147" mass="16783">MCRQLRTESLPIYYAETAFNVDLTDKLDLSVWAGGSTPDIIDTEEAEYRRQTQATTDFYPDTQVTFRSSYEWFVMFVQAFQDSHLHLLRKISITIAAEFTGRSIRNGMWATDLMPGSPSLTGHGGRLDGDGIWYKWTEPSTIHDTCD</sequence>
<gene>
    <name evidence="1" type="ORF">LTS18_005526</name>
</gene>
<keyword evidence="2" id="KW-1185">Reference proteome</keyword>
<comment type="caution">
    <text evidence="1">The sequence shown here is derived from an EMBL/GenBank/DDBJ whole genome shotgun (WGS) entry which is preliminary data.</text>
</comment>
<reference evidence="1" key="1">
    <citation type="submission" date="2024-09" db="EMBL/GenBank/DDBJ databases">
        <title>Black Yeasts Isolated from many extreme environments.</title>
        <authorList>
            <person name="Coleine C."/>
            <person name="Stajich J.E."/>
            <person name="Selbmann L."/>
        </authorList>
    </citation>
    <scope>NUCLEOTIDE SEQUENCE</scope>
    <source>
        <strain evidence="1">CCFEE 5737</strain>
    </source>
</reference>
<dbReference type="EMBL" id="JAWDJW010007648">
    <property type="protein sequence ID" value="KAK3061747.1"/>
    <property type="molecule type" value="Genomic_DNA"/>
</dbReference>
<proteinExistence type="predicted"/>
<protein>
    <submittedName>
        <fullName evidence="1">Uncharacterized protein</fullName>
    </submittedName>
</protein>
<accession>A0ACC3D4H5</accession>
<evidence type="ECO:0000313" key="1">
    <source>
        <dbReference type="EMBL" id="KAK3061747.1"/>
    </source>
</evidence>
<name>A0ACC3D4H5_9PEZI</name>
<dbReference type="Proteomes" id="UP001186974">
    <property type="component" value="Unassembled WGS sequence"/>
</dbReference>
<evidence type="ECO:0000313" key="2">
    <source>
        <dbReference type="Proteomes" id="UP001186974"/>
    </source>
</evidence>
<organism evidence="1 2">
    <name type="scientific">Coniosporium uncinatum</name>
    <dbReference type="NCBI Taxonomy" id="93489"/>
    <lineage>
        <taxon>Eukaryota</taxon>
        <taxon>Fungi</taxon>
        <taxon>Dikarya</taxon>
        <taxon>Ascomycota</taxon>
        <taxon>Pezizomycotina</taxon>
        <taxon>Dothideomycetes</taxon>
        <taxon>Dothideomycetes incertae sedis</taxon>
        <taxon>Coniosporium</taxon>
    </lineage>
</organism>